<feature type="transmembrane region" description="Helical" evidence="1">
    <location>
        <begin position="6"/>
        <end position="25"/>
    </location>
</feature>
<keyword evidence="1" id="KW-0472">Membrane</keyword>
<name>A0A6C0KEQ1_9ZZZZ</name>
<organism evidence="2">
    <name type="scientific">viral metagenome</name>
    <dbReference type="NCBI Taxonomy" id="1070528"/>
    <lineage>
        <taxon>unclassified sequences</taxon>
        <taxon>metagenomes</taxon>
        <taxon>organismal metagenomes</taxon>
    </lineage>
</organism>
<evidence type="ECO:0000256" key="1">
    <source>
        <dbReference type="SAM" id="Phobius"/>
    </source>
</evidence>
<dbReference type="AlphaFoldDB" id="A0A6C0KEQ1"/>
<sequence>MQFLFEMIFVGIALVLVSLGINLLSGESISSKHVKPMIKGIFITGATAHLLFELFGVNAYYVKNYKPLLSP</sequence>
<reference evidence="2" key="1">
    <citation type="journal article" date="2020" name="Nature">
        <title>Giant virus diversity and host interactions through global metagenomics.</title>
        <authorList>
            <person name="Schulz F."/>
            <person name="Roux S."/>
            <person name="Paez-Espino D."/>
            <person name="Jungbluth S."/>
            <person name="Walsh D.A."/>
            <person name="Denef V.J."/>
            <person name="McMahon K.D."/>
            <person name="Konstantinidis K.T."/>
            <person name="Eloe-Fadrosh E.A."/>
            <person name="Kyrpides N.C."/>
            <person name="Woyke T."/>
        </authorList>
    </citation>
    <scope>NUCLEOTIDE SEQUENCE</scope>
    <source>
        <strain evidence="2">GVMAG-S-1102113-126</strain>
    </source>
</reference>
<proteinExistence type="predicted"/>
<dbReference type="EMBL" id="MN740845">
    <property type="protein sequence ID" value="QHU14714.1"/>
    <property type="molecule type" value="Genomic_DNA"/>
</dbReference>
<keyword evidence="1" id="KW-1133">Transmembrane helix</keyword>
<keyword evidence="1" id="KW-0812">Transmembrane</keyword>
<protein>
    <submittedName>
        <fullName evidence="2">Uncharacterized protein</fullName>
    </submittedName>
</protein>
<evidence type="ECO:0000313" key="2">
    <source>
        <dbReference type="EMBL" id="QHU14714.1"/>
    </source>
</evidence>
<feature type="transmembrane region" description="Helical" evidence="1">
    <location>
        <begin position="37"/>
        <end position="61"/>
    </location>
</feature>
<accession>A0A6C0KEQ1</accession>